<evidence type="ECO:0000313" key="1">
    <source>
        <dbReference type="EMBL" id="EJK63443.1"/>
    </source>
</evidence>
<gene>
    <name evidence="1" type="ORF">THAOC_15892</name>
</gene>
<dbReference type="EMBL" id="AGNL01018245">
    <property type="protein sequence ID" value="EJK63443.1"/>
    <property type="molecule type" value="Genomic_DNA"/>
</dbReference>
<keyword evidence="2" id="KW-1185">Reference proteome</keyword>
<evidence type="ECO:0000313" key="2">
    <source>
        <dbReference type="Proteomes" id="UP000266841"/>
    </source>
</evidence>
<reference evidence="1 2" key="1">
    <citation type="journal article" date="2012" name="Genome Biol.">
        <title>Genome and low-iron response of an oceanic diatom adapted to chronic iron limitation.</title>
        <authorList>
            <person name="Lommer M."/>
            <person name="Specht M."/>
            <person name="Roy A.S."/>
            <person name="Kraemer L."/>
            <person name="Andreson R."/>
            <person name="Gutowska M.A."/>
            <person name="Wolf J."/>
            <person name="Bergner S.V."/>
            <person name="Schilhabel M.B."/>
            <person name="Klostermeier U.C."/>
            <person name="Beiko R.G."/>
            <person name="Rosenstiel P."/>
            <person name="Hippler M."/>
            <person name="Laroche J."/>
        </authorList>
    </citation>
    <scope>NUCLEOTIDE SEQUENCE [LARGE SCALE GENOMIC DNA]</scope>
    <source>
        <strain evidence="1 2">CCMP1005</strain>
    </source>
</reference>
<sequence>MKKSINNCRNKKSINKRAAISAVALGRALVCAAAFSANPRPRPHGTITALEYRSSGDYGWPTISDRILKPHDEHLSAESNAVPNRGEKALRWMMPATLSVPPERSPEDGRQLEEYIAYCEKRYRDRVMGGSKKHSVSFSSQTQPAASGMAAARRPSAVGAPNSPLNRLQYSLISLDTHWGTATRGVMSFAFSIFSRALGAVLVRSEYKQSTTAIVSLATIVALLVLRPLTRQV</sequence>
<dbReference type="AlphaFoldDB" id="K0SBC3"/>
<accession>K0SBC3</accession>
<name>K0SBC3_THAOC</name>
<protein>
    <submittedName>
        <fullName evidence="1">Uncharacterized protein</fullName>
    </submittedName>
</protein>
<dbReference type="Proteomes" id="UP000266841">
    <property type="component" value="Unassembled WGS sequence"/>
</dbReference>
<comment type="caution">
    <text evidence="1">The sequence shown here is derived from an EMBL/GenBank/DDBJ whole genome shotgun (WGS) entry which is preliminary data.</text>
</comment>
<proteinExistence type="predicted"/>
<organism evidence="1 2">
    <name type="scientific">Thalassiosira oceanica</name>
    <name type="common">Marine diatom</name>
    <dbReference type="NCBI Taxonomy" id="159749"/>
    <lineage>
        <taxon>Eukaryota</taxon>
        <taxon>Sar</taxon>
        <taxon>Stramenopiles</taxon>
        <taxon>Ochrophyta</taxon>
        <taxon>Bacillariophyta</taxon>
        <taxon>Coscinodiscophyceae</taxon>
        <taxon>Thalassiosirophycidae</taxon>
        <taxon>Thalassiosirales</taxon>
        <taxon>Thalassiosiraceae</taxon>
        <taxon>Thalassiosira</taxon>
    </lineage>
</organism>